<gene>
    <name evidence="1" type="ORF">GJU80_08850</name>
</gene>
<dbReference type="AlphaFoldDB" id="A0A7X2GZ95"/>
<evidence type="ECO:0000313" key="1">
    <source>
        <dbReference type="EMBL" id="MRN38579.1"/>
    </source>
</evidence>
<sequence length="93" mass="11084">MALELHVIERLKKEICLYVLSTHPYLEDPEGYSMKDWADWFDKAISREIDFEEKDEDGYYIYGLTEQFEYYELPVALMFVYDIMLTAALTLHG</sequence>
<name>A0A7X2GZ95_9NEIS</name>
<protein>
    <submittedName>
        <fullName evidence="1">Uncharacterized protein</fullName>
    </submittedName>
</protein>
<keyword evidence="2" id="KW-1185">Reference proteome</keyword>
<dbReference type="RefSeq" id="WP_095502946.1">
    <property type="nucleotide sequence ID" value="NZ_WJXO01000001.1"/>
</dbReference>
<reference evidence="1" key="1">
    <citation type="journal article" name="Emerg. Infect. Dis.">
        <title>Two cases of a newly characterized neisseria species.</title>
        <authorList>
            <person name="Mustapha M."/>
            <person name="Lemos A.P.S."/>
            <person name="Harrison L.H."/>
            <person name="Vantyne D."/>
            <person name="Sacchi C.T."/>
        </authorList>
    </citation>
    <scope>NUCLEOTIDE SEQUENCE</scope>
    <source>
        <strain evidence="1">N.95.16</strain>
    </source>
</reference>
<organism evidence="1 2">
    <name type="scientific">Neisseria brasiliensis</name>
    <dbReference type="NCBI Taxonomy" id="2666100"/>
    <lineage>
        <taxon>Bacteria</taxon>
        <taxon>Pseudomonadati</taxon>
        <taxon>Pseudomonadota</taxon>
        <taxon>Betaproteobacteria</taxon>
        <taxon>Neisseriales</taxon>
        <taxon>Neisseriaceae</taxon>
        <taxon>Neisseria</taxon>
    </lineage>
</organism>
<dbReference type="Proteomes" id="UP000486297">
    <property type="component" value="Unassembled WGS sequence"/>
</dbReference>
<proteinExistence type="predicted"/>
<dbReference type="EMBL" id="WJXO01000001">
    <property type="protein sequence ID" value="MRN38579.1"/>
    <property type="molecule type" value="Genomic_DNA"/>
</dbReference>
<accession>A0A7X2GZ95</accession>
<evidence type="ECO:0000313" key="2">
    <source>
        <dbReference type="Proteomes" id="UP000486297"/>
    </source>
</evidence>
<comment type="caution">
    <text evidence="1">The sequence shown here is derived from an EMBL/GenBank/DDBJ whole genome shotgun (WGS) entry which is preliminary data.</text>
</comment>